<gene>
    <name evidence="1" type="ORF">Anas_12066</name>
</gene>
<dbReference type="AlphaFoldDB" id="A0A5N5SXR0"/>
<accession>A0A5N5SXR0</accession>
<name>A0A5N5SXR0_9CRUS</name>
<proteinExistence type="predicted"/>
<dbReference type="OrthoDB" id="6333174at2759"/>
<dbReference type="InterPro" id="IPR010828">
    <property type="entry name" value="Atf2/Sli1-like"/>
</dbReference>
<comment type="caution">
    <text evidence="1">The sequence shown here is derived from an EMBL/GenBank/DDBJ whole genome shotgun (WGS) entry which is preliminary data.</text>
</comment>
<dbReference type="Proteomes" id="UP000326759">
    <property type="component" value="Unassembled WGS sequence"/>
</dbReference>
<dbReference type="SUPFAM" id="SSF52777">
    <property type="entry name" value="CoA-dependent acyltransferases"/>
    <property type="match status" value="1"/>
</dbReference>
<dbReference type="PANTHER" id="PTHR28037:SF1">
    <property type="entry name" value="ALCOHOL O-ACETYLTRANSFERASE 1-RELATED"/>
    <property type="match status" value="1"/>
</dbReference>
<evidence type="ECO:0000313" key="1">
    <source>
        <dbReference type="EMBL" id="KAB7498991.1"/>
    </source>
</evidence>
<dbReference type="Gene3D" id="3.30.559.30">
    <property type="entry name" value="Nonribosomal peptide synthetase, condensation domain"/>
    <property type="match status" value="1"/>
</dbReference>
<dbReference type="InterPro" id="IPR052058">
    <property type="entry name" value="Alcohol_O-acetyltransferase"/>
</dbReference>
<dbReference type="Pfam" id="PF07247">
    <property type="entry name" value="AATase"/>
    <property type="match status" value="1"/>
</dbReference>
<organism evidence="1 2">
    <name type="scientific">Armadillidium nasatum</name>
    <dbReference type="NCBI Taxonomy" id="96803"/>
    <lineage>
        <taxon>Eukaryota</taxon>
        <taxon>Metazoa</taxon>
        <taxon>Ecdysozoa</taxon>
        <taxon>Arthropoda</taxon>
        <taxon>Crustacea</taxon>
        <taxon>Multicrustacea</taxon>
        <taxon>Malacostraca</taxon>
        <taxon>Eumalacostraca</taxon>
        <taxon>Peracarida</taxon>
        <taxon>Isopoda</taxon>
        <taxon>Oniscidea</taxon>
        <taxon>Crinocheta</taxon>
        <taxon>Armadillidiidae</taxon>
        <taxon>Armadillidium</taxon>
    </lineage>
</organism>
<evidence type="ECO:0008006" key="3">
    <source>
        <dbReference type="Google" id="ProtNLM"/>
    </source>
</evidence>
<protein>
    <recommendedName>
        <fullName evidence="3">Diacylglycerol O-acyltransferase</fullName>
    </recommendedName>
</protein>
<dbReference type="EMBL" id="SEYY01018790">
    <property type="protein sequence ID" value="KAB7498991.1"/>
    <property type="molecule type" value="Genomic_DNA"/>
</dbReference>
<reference evidence="1 2" key="1">
    <citation type="journal article" date="2019" name="PLoS Biol.">
        <title>Sex chromosomes control vertical transmission of feminizing Wolbachia symbionts in an isopod.</title>
        <authorList>
            <person name="Becking T."/>
            <person name="Chebbi M.A."/>
            <person name="Giraud I."/>
            <person name="Moumen B."/>
            <person name="Laverre T."/>
            <person name="Caubet Y."/>
            <person name="Peccoud J."/>
            <person name="Gilbert C."/>
            <person name="Cordaux R."/>
        </authorList>
    </citation>
    <scope>NUCLEOTIDE SEQUENCE [LARGE SCALE GENOMIC DNA]</scope>
    <source>
        <strain evidence="1">ANa2</strain>
        <tissue evidence="1">Whole body excluding digestive tract and cuticle</tissue>
    </source>
</reference>
<dbReference type="PANTHER" id="PTHR28037">
    <property type="entry name" value="ALCOHOL O-ACETYLTRANSFERASE 1-RELATED"/>
    <property type="match status" value="1"/>
</dbReference>
<evidence type="ECO:0000313" key="2">
    <source>
        <dbReference type="Proteomes" id="UP000326759"/>
    </source>
</evidence>
<keyword evidence="2" id="KW-1185">Reference proteome</keyword>
<sequence>MEGKTVHYSPGDLVQPLGSVETLMAVGGIYGTLNTIQAIWIKSKFPLEEEKILQSLWMLSRQIPHLQFCLSRRGWRLWFKRMETFNLDFEMKAGDAMEVYEDMIDSKYNLWTGPLWKVKVIVPNTNNNVNDEQYSAAVIFSLHHCMTDGTANMKICREFVKILNEINQGKINEPEINPLAPVVDKNMPEFPSITFLTKYFCTKFFATMIKNFYHKSSFAGVLPVPKTKITKTKVLYDELSKTETDILIKMCKLNDITVHSCISTIANFALLQVAQSKASYPLGVRKINVTHCVNMRRYLSPEYSDASGCHISFMEDRRKTSLKDSLDFWKEAKKTHSSLKAHLEVAKDQLRIVPLLRMASMIFPANVFLTRNGYKNKTDCHYITTNMGNLKTLLPGPEANDTVEITSVLRSVSAHLGGNPFLIAFHTFRGKFMLSLDYYTNKMTDETAHEYFTVFKTFIRNVIEYDNLHGTTRF</sequence>